<comment type="subcellular location">
    <subcellularLocation>
        <location evidence="3">Endoplasmic reticulum membrane</location>
        <topology evidence="3">Peripheral membrane protein</topology>
    </subcellularLocation>
    <subcellularLocation>
        <location evidence="2">Microsome membrane</location>
        <topology evidence="2">Peripheral membrane protein</topology>
    </subcellularLocation>
</comment>
<evidence type="ECO:0000256" key="5">
    <source>
        <dbReference type="ARBA" id="ARBA00022617"/>
    </source>
</evidence>
<evidence type="ECO:0000256" key="12">
    <source>
        <dbReference type="ARBA" id="ARBA00023136"/>
    </source>
</evidence>
<dbReference type="GO" id="GO:0005506">
    <property type="term" value="F:iron ion binding"/>
    <property type="evidence" value="ECO:0007669"/>
    <property type="project" value="InterPro"/>
</dbReference>
<dbReference type="EMBL" id="CADEPI010000007">
    <property type="protein sequence ID" value="CAB3362146.1"/>
    <property type="molecule type" value="Genomic_DNA"/>
</dbReference>
<protein>
    <recommendedName>
        <fullName evidence="18">Cytochrome P450</fullName>
    </recommendedName>
</protein>
<comment type="caution">
    <text evidence="16">The sequence shown here is derived from an EMBL/GenBank/DDBJ whole genome shotgun (WGS) entry which is preliminary data.</text>
</comment>
<dbReference type="InterPro" id="IPR017972">
    <property type="entry name" value="Cyt_P450_CS"/>
</dbReference>
<dbReference type="CDD" id="cd20628">
    <property type="entry name" value="CYP4"/>
    <property type="match status" value="1"/>
</dbReference>
<accession>A0A8S1BRQ3</accession>
<evidence type="ECO:0000256" key="2">
    <source>
        <dbReference type="ARBA" id="ARBA00004174"/>
    </source>
</evidence>
<keyword evidence="7" id="KW-0256">Endoplasmic reticulum</keyword>
<proteinExistence type="inferred from homology"/>
<keyword evidence="8" id="KW-0492">Microsome</keyword>
<evidence type="ECO:0000256" key="1">
    <source>
        <dbReference type="ARBA" id="ARBA00001971"/>
    </source>
</evidence>
<keyword evidence="15" id="KW-1133">Transmembrane helix</keyword>
<evidence type="ECO:0000256" key="9">
    <source>
        <dbReference type="ARBA" id="ARBA00023002"/>
    </source>
</evidence>
<name>A0A8S1BRQ3_9INSE</name>
<keyword evidence="11 14" id="KW-0503">Monooxygenase</keyword>
<dbReference type="SUPFAM" id="SSF48264">
    <property type="entry name" value="Cytochrome P450"/>
    <property type="match status" value="1"/>
</dbReference>
<dbReference type="InterPro" id="IPR050196">
    <property type="entry name" value="Cytochrome_P450_Monoox"/>
</dbReference>
<keyword evidence="5 13" id="KW-0349">Heme</keyword>
<dbReference type="GO" id="GO:0020037">
    <property type="term" value="F:heme binding"/>
    <property type="evidence" value="ECO:0007669"/>
    <property type="project" value="InterPro"/>
</dbReference>
<evidence type="ECO:0000256" key="7">
    <source>
        <dbReference type="ARBA" id="ARBA00022824"/>
    </source>
</evidence>
<reference evidence="16 17" key="1">
    <citation type="submission" date="2020-04" db="EMBL/GenBank/DDBJ databases">
        <authorList>
            <person name="Alioto T."/>
            <person name="Alioto T."/>
            <person name="Gomez Garrido J."/>
        </authorList>
    </citation>
    <scope>NUCLEOTIDE SEQUENCE [LARGE SCALE GENOMIC DNA]</scope>
</reference>
<dbReference type="PROSITE" id="PS00086">
    <property type="entry name" value="CYTOCHROME_P450"/>
    <property type="match status" value="1"/>
</dbReference>
<dbReference type="PANTHER" id="PTHR24291">
    <property type="entry name" value="CYTOCHROME P450 FAMILY 4"/>
    <property type="match status" value="1"/>
</dbReference>
<keyword evidence="9 14" id="KW-0560">Oxidoreductase</keyword>
<evidence type="ECO:0000256" key="6">
    <source>
        <dbReference type="ARBA" id="ARBA00022723"/>
    </source>
</evidence>
<keyword evidence="17" id="KW-1185">Reference proteome</keyword>
<evidence type="ECO:0008006" key="18">
    <source>
        <dbReference type="Google" id="ProtNLM"/>
    </source>
</evidence>
<evidence type="ECO:0000256" key="14">
    <source>
        <dbReference type="RuleBase" id="RU000461"/>
    </source>
</evidence>
<gene>
    <name evidence="16" type="ORF">CLODIP_2_CD01706</name>
</gene>
<dbReference type="GO" id="GO:0004497">
    <property type="term" value="F:monooxygenase activity"/>
    <property type="evidence" value="ECO:0007669"/>
    <property type="project" value="UniProtKB-KW"/>
</dbReference>
<dbReference type="InterPro" id="IPR036396">
    <property type="entry name" value="Cyt_P450_sf"/>
</dbReference>
<feature type="transmembrane region" description="Helical" evidence="15">
    <location>
        <begin position="6"/>
        <end position="27"/>
    </location>
</feature>
<evidence type="ECO:0000256" key="10">
    <source>
        <dbReference type="ARBA" id="ARBA00023004"/>
    </source>
</evidence>
<dbReference type="GO" id="GO:0005789">
    <property type="term" value="C:endoplasmic reticulum membrane"/>
    <property type="evidence" value="ECO:0007669"/>
    <property type="project" value="UniProtKB-SubCell"/>
</dbReference>
<organism evidence="16 17">
    <name type="scientific">Cloeon dipterum</name>
    <dbReference type="NCBI Taxonomy" id="197152"/>
    <lineage>
        <taxon>Eukaryota</taxon>
        <taxon>Metazoa</taxon>
        <taxon>Ecdysozoa</taxon>
        <taxon>Arthropoda</taxon>
        <taxon>Hexapoda</taxon>
        <taxon>Insecta</taxon>
        <taxon>Pterygota</taxon>
        <taxon>Palaeoptera</taxon>
        <taxon>Ephemeroptera</taxon>
        <taxon>Pisciforma</taxon>
        <taxon>Baetidae</taxon>
        <taxon>Cloeon</taxon>
    </lineage>
</organism>
<dbReference type="PRINTS" id="PR00385">
    <property type="entry name" value="P450"/>
</dbReference>
<dbReference type="InterPro" id="IPR001128">
    <property type="entry name" value="Cyt_P450"/>
</dbReference>
<comment type="similarity">
    <text evidence="4 14">Belongs to the cytochrome P450 family.</text>
</comment>
<feature type="binding site" description="axial binding residue" evidence="13">
    <location>
        <position position="481"/>
    </location>
    <ligand>
        <name>heme</name>
        <dbReference type="ChEBI" id="CHEBI:30413"/>
    </ligand>
    <ligandPart>
        <name>Fe</name>
        <dbReference type="ChEBI" id="CHEBI:18248"/>
    </ligandPart>
</feature>
<evidence type="ECO:0000256" key="11">
    <source>
        <dbReference type="ARBA" id="ARBA00023033"/>
    </source>
</evidence>
<dbReference type="PRINTS" id="PR00463">
    <property type="entry name" value="EP450I"/>
</dbReference>
<keyword evidence="12 15" id="KW-0472">Membrane</keyword>
<keyword evidence="6 13" id="KW-0479">Metal-binding</keyword>
<evidence type="ECO:0000256" key="13">
    <source>
        <dbReference type="PIRSR" id="PIRSR602401-1"/>
    </source>
</evidence>
<dbReference type="OrthoDB" id="1470350at2759"/>
<dbReference type="Proteomes" id="UP000494165">
    <property type="component" value="Unassembled WGS sequence"/>
</dbReference>
<dbReference type="Gene3D" id="1.10.630.10">
    <property type="entry name" value="Cytochrome P450"/>
    <property type="match status" value="1"/>
</dbReference>
<dbReference type="GO" id="GO:0016705">
    <property type="term" value="F:oxidoreductase activity, acting on paired donors, with incorporation or reduction of molecular oxygen"/>
    <property type="evidence" value="ECO:0007669"/>
    <property type="project" value="InterPro"/>
</dbReference>
<keyword evidence="15" id="KW-0812">Transmembrane</keyword>
<evidence type="ECO:0000313" key="17">
    <source>
        <dbReference type="Proteomes" id="UP000494165"/>
    </source>
</evidence>
<evidence type="ECO:0000256" key="3">
    <source>
        <dbReference type="ARBA" id="ARBA00004406"/>
    </source>
</evidence>
<evidence type="ECO:0000313" key="16">
    <source>
        <dbReference type="EMBL" id="CAB3362146.1"/>
    </source>
</evidence>
<comment type="cofactor">
    <cofactor evidence="1 13">
        <name>heme</name>
        <dbReference type="ChEBI" id="CHEBI:30413"/>
    </cofactor>
</comment>
<evidence type="ECO:0000256" key="4">
    <source>
        <dbReference type="ARBA" id="ARBA00010617"/>
    </source>
</evidence>
<evidence type="ECO:0000256" key="8">
    <source>
        <dbReference type="ARBA" id="ARBA00022848"/>
    </source>
</evidence>
<dbReference type="PANTHER" id="PTHR24291:SF189">
    <property type="entry name" value="CYTOCHROME P450 4C3-RELATED"/>
    <property type="match status" value="1"/>
</dbReference>
<dbReference type="Pfam" id="PF00067">
    <property type="entry name" value="p450"/>
    <property type="match status" value="1"/>
</dbReference>
<sequence length="544" mass="62286">MELLLLALSFGLRAFVFFVLPIVFFVLKTRKDPRIKKELEKFDGPVSLPLIGTSYRFIGKDSVALFNLITSEDLKNYGHIFRVWDLNSARLTIGKAKYAEKILQGTQHQTKSTNYKIFDSWLGQGLISSSGNIFVLQFLHRSIVDKKCDSGKKWQVNRKILAPAFHLTILQEFLHIINKNSSILVGKLQEFSDSNQPVNLFDPLSLCVFDIVCESSMGTTLNAQLQQESIYVKAVTELVRLLMQRFISPMLRNDFLYKFSSVKKRTEQAVKMVDVYTNKVIKERRNLLKNMATDCIKERGENIEVKRKNKAFIDTLLKAQDENESLMTDKDIRDQVNTFMAAGYDTVTTACCWVLFILGTYPEIQNKVVDELHQVFGSSGRAPTMSDLAELKYLERCIKETLRLYPSAPFFERQLREDVHFHDGRTAPAGVTASINLFILHRDPENFPDPEKFDPDRFLPENCVGRHPFSYIPFSAGPRNCIGQKFALLEEKAAVSTIMRHFEVEAAHSIDEVKIELALVLKPQNGLKVRLRDRGAHHLNLRLK</sequence>
<keyword evidence="10 13" id="KW-0408">Iron</keyword>
<evidence type="ECO:0000256" key="15">
    <source>
        <dbReference type="SAM" id="Phobius"/>
    </source>
</evidence>
<dbReference type="AlphaFoldDB" id="A0A8S1BRQ3"/>
<dbReference type="InterPro" id="IPR002401">
    <property type="entry name" value="Cyt_P450_E_grp-I"/>
</dbReference>